<gene>
    <name evidence="10" type="ORF">A2773_02420</name>
</gene>
<dbReference type="PANTHER" id="PTHR45453:SF1">
    <property type="entry name" value="PHOSPHATE REGULON SENSOR PROTEIN PHOR"/>
    <property type="match status" value="1"/>
</dbReference>
<evidence type="ECO:0000256" key="3">
    <source>
        <dbReference type="ARBA" id="ARBA00022553"/>
    </source>
</evidence>
<evidence type="ECO:0000256" key="7">
    <source>
        <dbReference type="SAM" id="Coils"/>
    </source>
</evidence>
<keyword evidence="6" id="KW-0902">Two-component regulatory system</keyword>
<accession>A0A1F5ZQ96</accession>
<dbReference type="SMART" id="SM00388">
    <property type="entry name" value="HisKA"/>
    <property type="match status" value="1"/>
</dbReference>
<dbReference type="PRINTS" id="PR00344">
    <property type="entry name" value="BCTRLSENSOR"/>
</dbReference>
<comment type="catalytic activity">
    <reaction evidence="1">
        <text>ATP + protein L-histidine = ADP + protein N-phospho-L-histidine.</text>
        <dbReference type="EC" id="2.7.13.3"/>
    </reaction>
</comment>
<evidence type="ECO:0000313" key="11">
    <source>
        <dbReference type="Proteomes" id="UP000177383"/>
    </source>
</evidence>
<dbReference type="GO" id="GO:0016036">
    <property type="term" value="P:cellular response to phosphate starvation"/>
    <property type="evidence" value="ECO:0007669"/>
    <property type="project" value="TreeGrafter"/>
</dbReference>
<dbReference type="InterPro" id="IPR036890">
    <property type="entry name" value="HATPase_C_sf"/>
</dbReference>
<dbReference type="Gene3D" id="1.10.287.130">
    <property type="match status" value="1"/>
</dbReference>
<evidence type="ECO:0000259" key="9">
    <source>
        <dbReference type="PROSITE" id="PS50109"/>
    </source>
</evidence>
<dbReference type="FunFam" id="3.30.565.10:FF:000006">
    <property type="entry name" value="Sensor histidine kinase WalK"/>
    <property type="match status" value="1"/>
</dbReference>
<dbReference type="Proteomes" id="UP000177383">
    <property type="component" value="Unassembled WGS sequence"/>
</dbReference>
<dbReference type="SUPFAM" id="SSF55874">
    <property type="entry name" value="ATPase domain of HSP90 chaperone/DNA topoisomerase II/histidine kinase"/>
    <property type="match status" value="1"/>
</dbReference>
<dbReference type="AlphaFoldDB" id="A0A1F5ZQ96"/>
<evidence type="ECO:0000256" key="6">
    <source>
        <dbReference type="ARBA" id="ARBA00023012"/>
    </source>
</evidence>
<keyword evidence="7" id="KW-0175">Coiled coil</keyword>
<dbReference type="SMART" id="SM00387">
    <property type="entry name" value="HATPase_c"/>
    <property type="match status" value="1"/>
</dbReference>
<keyword evidence="8" id="KW-1133">Transmembrane helix</keyword>
<keyword evidence="8" id="KW-0472">Membrane</keyword>
<dbReference type="Pfam" id="PF02518">
    <property type="entry name" value="HATPase_c"/>
    <property type="match status" value="1"/>
</dbReference>
<evidence type="ECO:0000313" key="10">
    <source>
        <dbReference type="EMBL" id="OGG14618.1"/>
    </source>
</evidence>
<dbReference type="PANTHER" id="PTHR45453">
    <property type="entry name" value="PHOSPHATE REGULON SENSOR PROTEIN PHOR"/>
    <property type="match status" value="1"/>
</dbReference>
<protein>
    <recommendedName>
        <fullName evidence="2">histidine kinase</fullName>
        <ecNumber evidence="2">2.7.13.3</ecNumber>
    </recommendedName>
</protein>
<name>A0A1F5ZQ96_9BACT</name>
<dbReference type="GO" id="GO:0000155">
    <property type="term" value="F:phosphorelay sensor kinase activity"/>
    <property type="evidence" value="ECO:0007669"/>
    <property type="project" value="InterPro"/>
</dbReference>
<feature type="transmembrane region" description="Helical" evidence="8">
    <location>
        <begin position="74"/>
        <end position="97"/>
    </location>
</feature>
<dbReference type="Gene3D" id="3.30.565.10">
    <property type="entry name" value="Histidine kinase-like ATPase, C-terminal domain"/>
    <property type="match status" value="1"/>
</dbReference>
<feature type="coiled-coil region" evidence="7">
    <location>
        <begin position="137"/>
        <end position="164"/>
    </location>
</feature>
<feature type="transmembrane region" description="Helical" evidence="8">
    <location>
        <begin position="12"/>
        <end position="32"/>
    </location>
</feature>
<dbReference type="GO" id="GO:0005886">
    <property type="term" value="C:plasma membrane"/>
    <property type="evidence" value="ECO:0007669"/>
    <property type="project" value="TreeGrafter"/>
</dbReference>
<evidence type="ECO:0000256" key="5">
    <source>
        <dbReference type="ARBA" id="ARBA00022777"/>
    </source>
</evidence>
<comment type="caution">
    <text evidence="10">The sequence shown here is derived from an EMBL/GenBank/DDBJ whole genome shotgun (WGS) entry which is preliminary data.</text>
</comment>
<dbReference type="EMBL" id="MFJE01000013">
    <property type="protein sequence ID" value="OGG14618.1"/>
    <property type="molecule type" value="Genomic_DNA"/>
</dbReference>
<evidence type="ECO:0000256" key="4">
    <source>
        <dbReference type="ARBA" id="ARBA00022679"/>
    </source>
</evidence>
<dbReference type="CDD" id="cd00075">
    <property type="entry name" value="HATPase"/>
    <property type="match status" value="1"/>
</dbReference>
<dbReference type="InterPro" id="IPR003661">
    <property type="entry name" value="HisK_dim/P_dom"/>
</dbReference>
<dbReference type="InterPro" id="IPR004358">
    <property type="entry name" value="Sig_transdc_His_kin-like_C"/>
</dbReference>
<keyword evidence="4" id="KW-0808">Transferase</keyword>
<dbReference type="CDD" id="cd00082">
    <property type="entry name" value="HisKA"/>
    <property type="match status" value="1"/>
</dbReference>
<dbReference type="STRING" id="1798375.A2773_02420"/>
<dbReference type="InterPro" id="IPR005467">
    <property type="entry name" value="His_kinase_dom"/>
</dbReference>
<dbReference type="EC" id="2.7.13.3" evidence="2"/>
<evidence type="ECO:0000256" key="8">
    <source>
        <dbReference type="SAM" id="Phobius"/>
    </source>
</evidence>
<dbReference type="InterPro" id="IPR050351">
    <property type="entry name" value="BphY/WalK/GraS-like"/>
</dbReference>
<keyword evidence="5" id="KW-0418">Kinase</keyword>
<dbReference type="SUPFAM" id="SSF47384">
    <property type="entry name" value="Homodimeric domain of signal transducing histidine kinase"/>
    <property type="match status" value="1"/>
</dbReference>
<dbReference type="GO" id="GO:0004721">
    <property type="term" value="F:phosphoprotein phosphatase activity"/>
    <property type="evidence" value="ECO:0007669"/>
    <property type="project" value="TreeGrafter"/>
</dbReference>
<dbReference type="Pfam" id="PF00512">
    <property type="entry name" value="HisKA"/>
    <property type="match status" value="1"/>
</dbReference>
<keyword evidence="8" id="KW-0812">Transmembrane</keyword>
<dbReference type="PROSITE" id="PS50109">
    <property type="entry name" value="HIS_KIN"/>
    <property type="match status" value="1"/>
</dbReference>
<reference evidence="10 11" key="1">
    <citation type="journal article" date="2016" name="Nat. Commun.">
        <title>Thousands of microbial genomes shed light on interconnected biogeochemical processes in an aquifer system.</title>
        <authorList>
            <person name="Anantharaman K."/>
            <person name="Brown C.T."/>
            <person name="Hug L.A."/>
            <person name="Sharon I."/>
            <person name="Castelle C.J."/>
            <person name="Probst A.J."/>
            <person name="Thomas B.C."/>
            <person name="Singh A."/>
            <person name="Wilkins M.J."/>
            <person name="Karaoz U."/>
            <person name="Brodie E.L."/>
            <person name="Williams K.H."/>
            <person name="Hubbard S.S."/>
            <person name="Banfield J.F."/>
        </authorList>
    </citation>
    <scope>NUCLEOTIDE SEQUENCE [LARGE SCALE GENOMIC DNA]</scope>
</reference>
<dbReference type="InterPro" id="IPR003594">
    <property type="entry name" value="HATPase_dom"/>
</dbReference>
<organism evidence="10 11">
    <name type="scientific">Candidatus Gottesmanbacteria bacterium RIFCSPHIGHO2_01_FULL_39_10</name>
    <dbReference type="NCBI Taxonomy" id="1798375"/>
    <lineage>
        <taxon>Bacteria</taxon>
        <taxon>Candidatus Gottesmaniibacteriota</taxon>
    </lineage>
</organism>
<keyword evidence="3" id="KW-0597">Phosphoprotein</keyword>
<sequence>MFHNARLKLTLWYLAIIMAISITFSLVIYRFLSIEIERFEKAQRYRIERFDSFRRFTLHIEPSSELIKEAKERILITLIMVNGSIFFLSGVLGYLLADRTLKPIKDMMDEQNRFISDASHELKTPLTSLKSAFEVFLRNKKKSLKEANTLIRESIDEVDNLQSLSESMLALAQYQKPNGNDLFEKLSLKQIILDSVKKIEPLANKKDIILKTNLVDTEIKGNKFSLIDLFVIILDNSIKYSSPKSKISITAYKKDSAIVVSVKDQGIGISAKDLPHIFDRFYRSDSARSHDKTKGYGLGLSIAQKIVKLHKGSIIAESIPKKGTTITIRLPKSL</sequence>
<proteinExistence type="predicted"/>
<feature type="domain" description="Histidine kinase" evidence="9">
    <location>
        <begin position="117"/>
        <end position="334"/>
    </location>
</feature>
<evidence type="ECO:0000256" key="1">
    <source>
        <dbReference type="ARBA" id="ARBA00000085"/>
    </source>
</evidence>
<dbReference type="InterPro" id="IPR036097">
    <property type="entry name" value="HisK_dim/P_sf"/>
</dbReference>
<evidence type="ECO:0000256" key="2">
    <source>
        <dbReference type="ARBA" id="ARBA00012438"/>
    </source>
</evidence>